<reference evidence="6 7" key="1">
    <citation type="submission" date="2024-04" db="EMBL/GenBank/DDBJ databases">
        <title>Tritrichomonas musculus Genome.</title>
        <authorList>
            <person name="Alves-Ferreira E."/>
            <person name="Grigg M."/>
            <person name="Lorenzi H."/>
            <person name="Galac M."/>
        </authorList>
    </citation>
    <scope>NUCLEOTIDE SEQUENCE [LARGE SCALE GENOMIC DNA]</scope>
    <source>
        <strain evidence="6 7">EAF2021</strain>
    </source>
</reference>
<evidence type="ECO:0000313" key="6">
    <source>
        <dbReference type="EMBL" id="KAK8846243.1"/>
    </source>
</evidence>
<keyword evidence="2" id="KW-0808">Transferase</keyword>
<protein>
    <submittedName>
        <fullName evidence="6">Williams Beuren syndrome chromosome region 22 protein</fullName>
    </submittedName>
</protein>
<feature type="domain" description="18S rRNA (guanine(1575)-N(7))-methyltransferase Bud23 C-terminal" evidence="4">
    <location>
        <begin position="231"/>
        <end position="271"/>
    </location>
</feature>
<name>A0ABR2HGL0_9EUKA</name>
<dbReference type="Proteomes" id="UP001470230">
    <property type="component" value="Unassembled WGS sequence"/>
</dbReference>
<dbReference type="InterPro" id="IPR029063">
    <property type="entry name" value="SAM-dependent_MTases_sf"/>
</dbReference>
<dbReference type="SUPFAM" id="SSF53335">
    <property type="entry name" value="S-adenosyl-L-methionine-dependent methyltransferases"/>
    <property type="match status" value="1"/>
</dbReference>
<accession>A0ABR2HGL0</accession>
<evidence type="ECO:0000256" key="2">
    <source>
        <dbReference type="ARBA" id="ARBA00022679"/>
    </source>
</evidence>
<dbReference type="Gene3D" id="3.40.50.150">
    <property type="entry name" value="Vaccinia Virus protein VP39"/>
    <property type="match status" value="1"/>
</dbReference>
<proteinExistence type="predicted"/>
<dbReference type="InterPro" id="IPR041698">
    <property type="entry name" value="Methyltransf_25"/>
</dbReference>
<dbReference type="InterPro" id="IPR022238">
    <property type="entry name" value="Bud23_C"/>
</dbReference>
<comment type="caution">
    <text evidence="6">The sequence shown here is derived from an EMBL/GenBank/DDBJ whole genome shotgun (WGS) entry which is preliminary data.</text>
</comment>
<evidence type="ECO:0000259" key="4">
    <source>
        <dbReference type="Pfam" id="PF12589"/>
    </source>
</evidence>
<evidence type="ECO:0000256" key="3">
    <source>
        <dbReference type="ARBA" id="ARBA00022691"/>
    </source>
</evidence>
<keyword evidence="1" id="KW-0489">Methyltransferase</keyword>
<dbReference type="Pfam" id="PF13649">
    <property type="entry name" value="Methyltransf_25"/>
    <property type="match status" value="1"/>
</dbReference>
<keyword evidence="3" id="KW-0949">S-adenosyl-L-methionine</keyword>
<dbReference type="CDD" id="cd02440">
    <property type="entry name" value="AdoMet_MTases"/>
    <property type="match status" value="1"/>
</dbReference>
<evidence type="ECO:0000256" key="1">
    <source>
        <dbReference type="ARBA" id="ARBA00022603"/>
    </source>
</evidence>
<feature type="domain" description="Methyltransferase" evidence="5">
    <location>
        <begin position="52"/>
        <end position="142"/>
    </location>
</feature>
<evidence type="ECO:0000259" key="5">
    <source>
        <dbReference type="Pfam" id="PF13649"/>
    </source>
</evidence>
<sequence length="274" mass="30883">MSGKIDQPAYLYYTGENLDKATSNPHYVNVQRKLTERALELIEIDNSIPQMILDVGCGTAISGQLLVERNQMFVGVDIAPEMLMNAVQVVPPLTTANSYVRYDVGRGCPFRAGVFDAAIGIDVLRWLFVSFDDREPAIKRLKNFFETLHGCLRNGAKAIFNFHPETPEQAELLNQTATRCGFGGGIHTDFPNSTKAKVHWLVLEVGGVSPDSVEEKFTPYGCVNVDSFRPQNSHKKKGFNRIEFIKKKKERRRLLGLKTANDSKYSGRSRRRWV</sequence>
<dbReference type="EMBL" id="JAPFFF010000029">
    <property type="protein sequence ID" value="KAK8846243.1"/>
    <property type="molecule type" value="Genomic_DNA"/>
</dbReference>
<evidence type="ECO:0000313" key="7">
    <source>
        <dbReference type="Proteomes" id="UP001470230"/>
    </source>
</evidence>
<gene>
    <name evidence="6" type="ORF">M9Y10_020249</name>
</gene>
<keyword evidence="7" id="KW-1185">Reference proteome</keyword>
<dbReference type="PANTHER" id="PTHR12734">
    <property type="entry name" value="METHYLTRANSFERASE-RELATED"/>
    <property type="match status" value="1"/>
</dbReference>
<dbReference type="PANTHER" id="PTHR12734:SF0">
    <property type="entry name" value="18S RRNA (GUANINE-N(7))-METHYLTRANSFERASE-RELATED"/>
    <property type="match status" value="1"/>
</dbReference>
<dbReference type="Pfam" id="PF12589">
    <property type="entry name" value="WBS_methylT"/>
    <property type="match status" value="1"/>
</dbReference>
<organism evidence="6 7">
    <name type="scientific">Tritrichomonas musculus</name>
    <dbReference type="NCBI Taxonomy" id="1915356"/>
    <lineage>
        <taxon>Eukaryota</taxon>
        <taxon>Metamonada</taxon>
        <taxon>Parabasalia</taxon>
        <taxon>Tritrichomonadida</taxon>
        <taxon>Tritrichomonadidae</taxon>
        <taxon>Tritrichomonas</taxon>
    </lineage>
</organism>
<dbReference type="InterPro" id="IPR039769">
    <property type="entry name" value="Bud23-like"/>
</dbReference>